<keyword evidence="2" id="KW-1185">Reference proteome</keyword>
<comment type="caution">
    <text evidence="1">The sequence shown here is derived from an EMBL/GenBank/DDBJ whole genome shotgun (WGS) entry which is preliminary data.</text>
</comment>
<gene>
    <name evidence="1" type="ORF">NDU88_001453</name>
</gene>
<organism evidence="1 2">
    <name type="scientific">Pleurodeles waltl</name>
    <name type="common">Iberian ribbed newt</name>
    <dbReference type="NCBI Taxonomy" id="8319"/>
    <lineage>
        <taxon>Eukaryota</taxon>
        <taxon>Metazoa</taxon>
        <taxon>Chordata</taxon>
        <taxon>Craniata</taxon>
        <taxon>Vertebrata</taxon>
        <taxon>Euteleostomi</taxon>
        <taxon>Amphibia</taxon>
        <taxon>Batrachia</taxon>
        <taxon>Caudata</taxon>
        <taxon>Salamandroidea</taxon>
        <taxon>Salamandridae</taxon>
        <taxon>Pleurodelinae</taxon>
        <taxon>Pleurodeles</taxon>
    </lineage>
</organism>
<dbReference type="Proteomes" id="UP001066276">
    <property type="component" value="Chromosome 4_2"/>
</dbReference>
<proteinExistence type="predicted"/>
<dbReference type="EMBL" id="JANPWB010000008">
    <property type="protein sequence ID" value="KAJ1160964.1"/>
    <property type="molecule type" value="Genomic_DNA"/>
</dbReference>
<dbReference type="AlphaFoldDB" id="A0AAV7S7E4"/>
<reference evidence="1" key="1">
    <citation type="journal article" date="2022" name="bioRxiv">
        <title>Sequencing and chromosome-scale assembly of the giantPleurodeles waltlgenome.</title>
        <authorList>
            <person name="Brown T."/>
            <person name="Elewa A."/>
            <person name="Iarovenko S."/>
            <person name="Subramanian E."/>
            <person name="Araus A.J."/>
            <person name="Petzold A."/>
            <person name="Susuki M."/>
            <person name="Suzuki K.-i.T."/>
            <person name="Hayashi T."/>
            <person name="Toyoda A."/>
            <person name="Oliveira C."/>
            <person name="Osipova E."/>
            <person name="Leigh N.D."/>
            <person name="Simon A."/>
            <person name="Yun M.H."/>
        </authorList>
    </citation>
    <scope>NUCLEOTIDE SEQUENCE</scope>
    <source>
        <strain evidence="1">20211129_DDA</strain>
        <tissue evidence="1">Liver</tissue>
    </source>
</reference>
<sequence length="91" mass="10538">MLTETASDRANRLEVVERQRSLPEEIKILINNVLQAVKMNMSMLSVQDIHDHVALYVKIPDSWRSKNYAFEFLEAINSVIRSDFMAELRSA</sequence>
<accession>A0AAV7S7E4</accession>
<protein>
    <submittedName>
        <fullName evidence="1">Uncharacterized protein</fullName>
    </submittedName>
</protein>
<name>A0AAV7S7E4_PLEWA</name>
<evidence type="ECO:0000313" key="1">
    <source>
        <dbReference type="EMBL" id="KAJ1160964.1"/>
    </source>
</evidence>
<evidence type="ECO:0000313" key="2">
    <source>
        <dbReference type="Proteomes" id="UP001066276"/>
    </source>
</evidence>